<dbReference type="RefSeq" id="XP_021885025.1">
    <property type="nucleotide sequence ID" value="XM_022028472.1"/>
</dbReference>
<name>A0A1Y2GYB3_9FUNG</name>
<dbReference type="Proteomes" id="UP000193648">
    <property type="component" value="Unassembled WGS sequence"/>
</dbReference>
<proteinExistence type="predicted"/>
<reference evidence="1 2" key="1">
    <citation type="submission" date="2016-07" db="EMBL/GenBank/DDBJ databases">
        <title>Pervasive Adenine N6-methylation of Active Genes in Fungi.</title>
        <authorList>
            <consortium name="DOE Joint Genome Institute"/>
            <person name="Mondo S.J."/>
            <person name="Dannebaum R.O."/>
            <person name="Kuo R.C."/>
            <person name="Labutti K."/>
            <person name="Haridas S."/>
            <person name="Kuo A."/>
            <person name="Salamov A."/>
            <person name="Ahrendt S.R."/>
            <person name="Lipzen A."/>
            <person name="Sullivan W."/>
            <person name="Andreopoulos W.B."/>
            <person name="Clum A."/>
            <person name="Lindquist E."/>
            <person name="Daum C."/>
            <person name="Ramamoorthy G.K."/>
            <person name="Gryganskyi A."/>
            <person name="Culley D."/>
            <person name="Magnuson J.K."/>
            <person name="James T.Y."/>
            <person name="O'Malley M.A."/>
            <person name="Stajich J.E."/>
            <person name="Spatafora J.W."/>
            <person name="Visel A."/>
            <person name="Grigoriev I.V."/>
        </authorList>
    </citation>
    <scope>NUCLEOTIDE SEQUENCE [LARGE SCALE GENOMIC DNA]</scope>
    <source>
        <strain evidence="1 2">NRRL 3116</strain>
    </source>
</reference>
<dbReference type="EMBL" id="MCFF01000004">
    <property type="protein sequence ID" value="ORZ27298.1"/>
    <property type="molecule type" value="Genomic_DNA"/>
</dbReference>
<dbReference type="InParanoid" id="A0A1Y2GYB3"/>
<dbReference type="AlphaFoldDB" id="A0A1Y2GYB3"/>
<keyword evidence="2" id="KW-1185">Reference proteome</keyword>
<evidence type="ECO:0000313" key="1">
    <source>
        <dbReference type="EMBL" id="ORZ27298.1"/>
    </source>
</evidence>
<dbReference type="GeneID" id="33570315"/>
<accession>A0A1Y2GYB3</accession>
<evidence type="ECO:0000313" key="2">
    <source>
        <dbReference type="Proteomes" id="UP000193648"/>
    </source>
</evidence>
<comment type="caution">
    <text evidence="1">The sequence shown here is derived from an EMBL/GenBank/DDBJ whole genome shotgun (WGS) entry which is preliminary data.</text>
</comment>
<sequence>MPETVAFQRADISEDLVRTTRLMDACNDQIKHIERLIEIWDDVMGQEQASGGIPGAPGGGEYPNTAERQQELDHALGLLAELRFLLQLNLRTKAELQAALIDLRGELRAQGQE</sequence>
<gene>
    <name evidence="1" type="ORF">BCR41DRAFT_392623</name>
</gene>
<organism evidence="1 2">
    <name type="scientific">Lobosporangium transversale</name>
    <dbReference type="NCBI Taxonomy" id="64571"/>
    <lineage>
        <taxon>Eukaryota</taxon>
        <taxon>Fungi</taxon>
        <taxon>Fungi incertae sedis</taxon>
        <taxon>Mucoromycota</taxon>
        <taxon>Mortierellomycotina</taxon>
        <taxon>Mortierellomycetes</taxon>
        <taxon>Mortierellales</taxon>
        <taxon>Mortierellaceae</taxon>
        <taxon>Lobosporangium</taxon>
    </lineage>
</organism>
<protein>
    <submittedName>
        <fullName evidence="1">Uncharacterized protein</fullName>
    </submittedName>
</protein>